<dbReference type="Pfam" id="PF08448">
    <property type="entry name" value="PAS_4"/>
    <property type="match status" value="1"/>
</dbReference>
<feature type="coiled-coil region" evidence="9">
    <location>
        <begin position="52"/>
        <end position="79"/>
    </location>
</feature>
<dbReference type="GO" id="GO:0046983">
    <property type="term" value="F:protein dimerization activity"/>
    <property type="evidence" value="ECO:0007669"/>
    <property type="project" value="InterPro"/>
</dbReference>
<comment type="catalytic activity">
    <reaction evidence="1">
        <text>ATP + protein L-histidine = ADP + protein N-phospho-L-histidine.</text>
        <dbReference type="EC" id="2.7.13.3"/>
    </reaction>
</comment>
<name>A0A426TYU5_9CHLR</name>
<dbReference type="InterPro" id="IPR035965">
    <property type="entry name" value="PAS-like_dom_sf"/>
</dbReference>
<organism evidence="11 12">
    <name type="scientific">Candidatus Viridilinea halotolerans</name>
    <dbReference type="NCBI Taxonomy" id="2491704"/>
    <lineage>
        <taxon>Bacteria</taxon>
        <taxon>Bacillati</taxon>
        <taxon>Chloroflexota</taxon>
        <taxon>Chloroflexia</taxon>
        <taxon>Chloroflexales</taxon>
        <taxon>Chloroflexineae</taxon>
        <taxon>Oscillochloridaceae</taxon>
        <taxon>Candidatus Viridilinea</taxon>
    </lineage>
</organism>
<feature type="domain" description="PAC" evidence="10">
    <location>
        <begin position="155"/>
        <end position="208"/>
    </location>
</feature>
<dbReference type="Gene3D" id="3.30.565.10">
    <property type="entry name" value="Histidine kinase-like ATPase, C-terminal domain"/>
    <property type="match status" value="1"/>
</dbReference>
<sequence>MRGNPVPAHPPPEGAAHKILATPQRYPLLNAPTGVCVMPSRSNVSPAREAHIATLEARIAALEQQVAQAEQLAATQAAMRMRATAHLQAIFATTSQAYLLLDPDLRLLQWNGLAETELQQRTGLLLRVGAPISDYMIVEAKPTRLGMMQRALAGERLHTELNLGTLDAPLWMALDYAPIRDDQGQILGICVAWRDVSTRYQAAAELRASTEQLQTLSRRLVEAHERERRHIARELHDEVGQVLTGLKLSLAAAALNAPPKVAAPLTEAQASLTELMGRVRNLSLDLRPALLDDMGLLPALGWLFDRFIPRTGVQIDLRHHGINRRFSAEVETVAYRIIQEALTNVARHAGVQAASVRLIANDQRLMLRVDDMGCGFDREVVRACHLTGGLSGMEERAQLIGGTVTIEAAPGFGTHIIAELPLVEGMS</sequence>
<dbReference type="InterPro" id="IPR050482">
    <property type="entry name" value="Sensor_HK_TwoCompSys"/>
</dbReference>
<evidence type="ECO:0000256" key="2">
    <source>
        <dbReference type="ARBA" id="ARBA00012438"/>
    </source>
</evidence>
<keyword evidence="9" id="KW-0175">Coiled coil</keyword>
<dbReference type="InterPro" id="IPR011712">
    <property type="entry name" value="Sig_transdc_His_kin_sub3_dim/P"/>
</dbReference>
<dbReference type="Pfam" id="PF02518">
    <property type="entry name" value="HATPase_c"/>
    <property type="match status" value="1"/>
</dbReference>
<dbReference type="CDD" id="cd16917">
    <property type="entry name" value="HATPase_UhpB-NarQ-NarX-like"/>
    <property type="match status" value="1"/>
</dbReference>
<dbReference type="EMBL" id="RSAS01000477">
    <property type="protein sequence ID" value="RRR71007.1"/>
    <property type="molecule type" value="Genomic_DNA"/>
</dbReference>
<gene>
    <name evidence="11" type="ORF">EI684_12160</name>
</gene>
<protein>
    <recommendedName>
        <fullName evidence="2">histidine kinase</fullName>
        <ecNumber evidence="2">2.7.13.3</ecNumber>
    </recommendedName>
</protein>
<dbReference type="Gene3D" id="3.30.450.20">
    <property type="entry name" value="PAS domain"/>
    <property type="match status" value="1"/>
</dbReference>
<keyword evidence="6 11" id="KW-0418">Kinase</keyword>
<dbReference type="InterPro" id="IPR003594">
    <property type="entry name" value="HATPase_dom"/>
</dbReference>
<evidence type="ECO:0000256" key="7">
    <source>
        <dbReference type="ARBA" id="ARBA00022840"/>
    </source>
</evidence>
<dbReference type="Gene3D" id="1.20.5.1930">
    <property type="match status" value="1"/>
</dbReference>
<dbReference type="SUPFAM" id="SSF55785">
    <property type="entry name" value="PYP-like sensor domain (PAS domain)"/>
    <property type="match status" value="1"/>
</dbReference>
<dbReference type="AlphaFoldDB" id="A0A426TYU5"/>
<accession>A0A426TYU5</accession>
<dbReference type="PANTHER" id="PTHR24421:SF10">
    <property type="entry name" value="NITRATE_NITRITE SENSOR PROTEIN NARQ"/>
    <property type="match status" value="1"/>
</dbReference>
<dbReference type="SMART" id="SM00387">
    <property type="entry name" value="HATPase_c"/>
    <property type="match status" value="1"/>
</dbReference>
<dbReference type="SUPFAM" id="SSF55874">
    <property type="entry name" value="ATPase domain of HSP90 chaperone/DNA topoisomerase II/histidine kinase"/>
    <property type="match status" value="1"/>
</dbReference>
<proteinExistence type="predicted"/>
<dbReference type="GO" id="GO:0000155">
    <property type="term" value="F:phosphorelay sensor kinase activity"/>
    <property type="evidence" value="ECO:0007669"/>
    <property type="project" value="InterPro"/>
</dbReference>
<dbReference type="GO" id="GO:0016020">
    <property type="term" value="C:membrane"/>
    <property type="evidence" value="ECO:0007669"/>
    <property type="project" value="InterPro"/>
</dbReference>
<dbReference type="Pfam" id="PF07730">
    <property type="entry name" value="HisKA_3"/>
    <property type="match status" value="1"/>
</dbReference>
<evidence type="ECO:0000256" key="3">
    <source>
        <dbReference type="ARBA" id="ARBA00022553"/>
    </source>
</evidence>
<comment type="caution">
    <text evidence="11">The sequence shown here is derived from an EMBL/GenBank/DDBJ whole genome shotgun (WGS) entry which is preliminary data.</text>
</comment>
<evidence type="ECO:0000313" key="12">
    <source>
        <dbReference type="Proteomes" id="UP000280307"/>
    </source>
</evidence>
<dbReference type="GO" id="GO:0005524">
    <property type="term" value="F:ATP binding"/>
    <property type="evidence" value="ECO:0007669"/>
    <property type="project" value="UniProtKB-KW"/>
</dbReference>
<dbReference type="PROSITE" id="PS50113">
    <property type="entry name" value="PAC"/>
    <property type="match status" value="1"/>
</dbReference>
<evidence type="ECO:0000256" key="9">
    <source>
        <dbReference type="SAM" id="Coils"/>
    </source>
</evidence>
<reference evidence="11 12" key="1">
    <citation type="submission" date="2018-12" db="EMBL/GenBank/DDBJ databases">
        <title>Genome Sequence of Candidatus Viridilinea halotolerans isolated from saline sulfide-rich spring.</title>
        <authorList>
            <person name="Grouzdev D.S."/>
            <person name="Burganskaya E.I."/>
            <person name="Krutkina M.S."/>
            <person name="Sukhacheva M.V."/>
            <person name="Gorlenko V.M."/>
        </authorList>
    </citation>
    <scope>NUCLEOTIDE SEQUENCE [LARGE SCALE GENOMIC DNA]</scope>
    <source>
        <strain evidence="11">Chok-6</strain>
    </source>
</reference>
<evidence type="ECO:0000259" key="10">
    <source>
        <dbReference type="PROSITE" id="PS50113"/>
    </source>
</evidence>
<dbReference type="Proteomes" id="UP000280307">
    <property type="component" value="Unassembled WGS sequence"/>
</dbReference>
<evidence type="ECO:0000256" key="1">
    <source>
        <dbReference type="ARBA" id="ARBA00000085"/>
    </source>
</evidence>
<evidence type="ECO:0000313" key="11">
    <source>
        <dbReference type="EMBL" id="RRR71007.1"/>
    </source>
</evidence>
<keyword evidence="8" id="KW-0902">Two-component regulatory system</keyword>
<dbReference type="PANTHER" id="PTHR24421">
    <property type="entry name" value="NITRATE/NITRITE SENSOR PROTEIN NARX-RELATED"/>
    <property type="match status" value="1"/>
</dbReference>
<dbReference type="EC" id="2.7.13.3" evidence="2"/>
<keyword evidence="7" id="KW-0067">ATP-binding</keyword>
<evidence type="ECO:0000256" key="8">
    <source>
        <dbReference type="ARBA" id="ARBA00023012"/>
    </source>
</evidence>
<keyword evidence="4" id="KW-0808">Transferase</keyword>
<evidence type="ECO:0000256" key="4">
    <source>
        <dbReference type="ARBA" id="ARBA00022679"/>
    </source>
</evidence>
<evidence type="ECO:0000256" key="5">
    <source>
        <dbReference type="ARBA" id="ARBA00022741"/>
    </source>
</evidence>
<keyword evidence="5" id="KW-0547">Nucleotide-binding</keyword>
<evidence type="ECO:0000256" key="6">
    <source>
        <dbReference type="ARBA" id="ARBA00022777"/>
    </source>
</evidence>
<dbReference type="InterPro" id="IPR036890">
    <property type="entry name" value="HATPase_C_sf"/>
</dbReference>
<keyword evidence="3" id="KW-0597">Phosphoprotein</keyword>
<dbReference type="InterPro" id="IPR000700">
    <property type="entry name" value="PAS-assoc_C"/>
</dbReference>
<dbReference type="InterPro" id="IPR013656">
    <property type="entry name" value="PAS_4"/>
</dbReference>